<dbReference type="EMBL" id="VIWW01000001">
    <property type="protein sequence ID" value="TWG04275.1"/>
    <property type="molecule type" value="Genomic_DNA"/>
</dbReference>
<proteinExistence type="predicted"/>
<sequence length="43" mass="4674">MTPSAIRRGMPLLMHLPAGFRPAGRPAIDGPLTQIAYGEREDL</sequence>
<dbReference type="AlphaFoldDB" id="A0A561UY33"/>
<protein>
    <submittedName>
        <fullName evidence="1">Uncharacterized protein</fullName>
    </submittedName>
</protein>
<accession>A0A561UY33</accession>
<name>A0A561UY33_9ACTN</name>
<dbReference type="Proteomes" id="UP000318186">
    <property type="component" value="Unassembled WGS sequence"/>
</dbReference>
<gene>
    <name evidence="1" type="ORF">FHX80_112719</name>
</gene>
<evidence type="ECO:0000313" key="2">
    <source>
        <dbReference type="Proteomes" id="UP000318186"/>
    </source>
</evidence>
<organism evidence="1 2">
    <name type="scientific">Streptomyces brevispora</name>
    <dbReference type="NCBI Taxonomy" id="887462"/>
    <lineage>
        <taxon>Bacteria</taxon>
        <taxon>Bacillati</taxon>
        <taxon>Actinomycetota</taxon>
        <taxon>Actinomycetes</taxon>
        <taxon>Kitasatosporales</taxon>
        <taxon>Streptomycetaceae</taxon>
        <taxon>Streptomyces</taxon>
    </lineage>
</organism>
<reference evidence="1 2" key="1">
    <citation type="submission" date="2019-06" db="EMBL/GenBank/DDBJ databases">
        <title>Sequencing the genomes of 1000 actinobacteria strains.</title>
        <authorList>
            <person name="Klenk H.-P."/>
        </authorList>
    </citation>
    <scope>NUCLEOTIDE SEQUENCE [LARGE SCALE GENOMIC DNA]</scope>
    <source>
        <strain evidence="1 2">DSM 42059</strain>
    </source>
</reference>
<comment type="caution">
    <text evidence="1">The sequence shown here is derived from an EMBL/GenBank/DDBJ whole genome shotgun (WGS) entry which is preliminary data.</text>
</comment>
<evidence type="ECO:0000313" key="1">
    <source>
        <dbReference type="EMBL" id="TWG04275.1"/>
    </source>
</evidence>